<evidence type="ECO:0000256" key="2">
    <source>
        <dbReference type="ARBA" id="ARBA00022692"/>
    </source>
</evidence>
<dbReference type="Proteomes" id="UP000735302">
    <property type="component" value="Unassembled WGS sequence"/>
</dbReference>
<dbReference type="GO" id="GO:0051606">
    <property type="term" value="P:detection of stimulus"/>
    <property type="evidence" value="ECO:0007669"/>
    <property type="project" value="UniProtKB-ARBA"/>
</dbReference>
<name>A0AAV4AA32_9GAST</name>
<evidence type="ECO:0000256" key="3">
    <source>
        <dbReference type="ARBA" id="ARBA00022989"/>
    </source>
</evidence>
<keyword evidence="2 7" id="KW-0812">Transmembrane</keyword>
<dbReference type="PANTHER" id="PTHR21421">
    <property type="entry name" value="GUSTATORY RECEPTOR"/>
    <property type="match status" value="1"/>
</dbReference>
<sequence>MSDGMMEDSRKPPAEKNETHDRKNRACTSIRNSLSPVITWMKLFGLYHENVRACLDTVTAVNEVSGAKHNQVQDAWLPNTGLRQSTQGDSVIQNDPAPGWSNRPAIGRMLQMLKAISLWRVYRAGSRNLRFGLHRFYCVLVTALLVINFFKTFLAVFQESGFGLGYRVVMLLWYVHTTFGTVFLLYSCWRRTYFQSFFKEWMELFSDQKTMQVGFTTTSCCKCVMAFTVGSIIVLFVNVFTLASALFVDDIPISNYQRELSCQPFPVRWWSLALAMLVHVYNSAAWTLACGFTACLAHFMAEQFKGLSNLIRSQDGEIPQVSVRMVSSHWSVSGWRDHTGQCPGDEITLISKANGQIPANISGLRMCHLRMCKLLDTLNRFFRLYLAVNLSSSIACSTFILYQIVIVRADEWSLAANMFWFAGSVLAVMSTSISLSMLHEAAHAPLEELFAINSGSADTAHVIQLQLFLSKLTGTTIGATVLDLFVVTKEVLITLGLLRPGESKGGEKSNGKLPHYVVCQEQSGPYSWFPDA</sequence>
<dbReference type="AlphaFoldDB" id="A0AAV4AA32"/>
<accession>A0AAV4AA32</accession>
<protein>
    <submittedName>
        <fullName evidence="8">Odorant/gustatory chemosensory receptor-like 122</fullName>
    </submittedName>
</protein>
<dbReference type="GO" id="GO:0038023">
    <property type="term" value="F:signaling receptor activity"/>
    <property type="evidence" value="ECO:0007669"/>
    <property type="project" value="UniProtKB-ARBA"/>
</dbReference>
<evidence type="ECO:0000313" key="8">
    <source>
        <dbReference type="EMBL" id="GFO03842.1"/>
    </source>
</evidence>
<feature type="transmembrane region" description="Helical" evidence="7">
    <location>
        <begin position="136"/>
        <end position="157"/>
    </location>
</feature>
<evidence type="ECO:0000256" key="4">
    <source>
        <dbReference type="ARBA" id="ARBA00023136"/>
    </source>
</evidence>
<feature type="transmembrane region" description="Helical" evidence="7">
    <location>
        <begin position="224"/>
        <end position="248"/>
    </location>
</feature>
<feature type="transmembrane region" description="Helical" evidence="7">
    <location>
        <begin position="268"/>
        <end position="301"/>
    </location>
</feature>
<dbReference type="GO" id="GO:0007606">
    <property type="term" value="P:sensory perception of chemical stimulus"/>
    <property type="evidence" value="ECO:0007669"/>
    <property type="project" value="TreeGrafter"/>
</dbReference>
<dbReference type="PANTHER" id="PTHR21421:SF29">
    <property type="entry name" value="GUSTATORY RECEPTOR 5A FOR TREHALOSE-RELATED"/>
    <property type="match status" value="1"/>
</dbReference>
<comment type="caution">
    <text evidence="8">The sequence shown here is derived from an EMBL/GenBank/DDBJ whole genome shotgun (WGS) entry which is preliminary data.</text>
</comment>
<feature type="transmembrane region" description="Helical" evidence="7">
    <location>
        <begin position="418"/>
        <end position="438"/>
    </location>
</feature>
<evidence type="ECO:0000256" key="1">
    <source>
        <dbReference type="ARBA" id="ARBA00004141"/>
    </source>
</evidence>
<evidence type="ECO:0000256" key="6">
    <source>
        <dbReference type="SAM" id="MobiDB-lite"/>
    </source>
</evidence>
<keyword evidence="4 7" id="KW-0472">Membrane</keyword>
<comment type="subcellular location">
    <subcellularLocation>
        <location evidence="1">Membrane</location>
        <topology evidence="1">Multi-pass membrane protein</topology>
    </subcellularLocation>
</comment>
<dbReference type="EMBL" id="BLXT01003731">
    <property type="protein sequence ID" value="GFO03842.1"/>
    <property type="molecule type" value="Genomic_DNA"/>
</dbReference>
<gene>
    <name evidence="8" type="ORF">PoB_003034700</name>
</gene>
<feature type="transmembrane region" description="Helical" evidence="7">
    <location>
        <begin position="384"/>
        <end position="406"/>
    </location>
</feature>
<keyword evidence="5 8" id="KW-0675">Receptor</keyword>
<evidence type="ECO:0000256" key="7">
    <source>
        <dbReference type="SAM" id="Phobius"/>
    </source>
</evidence>
<keyword evidence="3 7" id="KW-1133">Transmembrane helix</keyword>
<feature type="compositionally biased region" description="Basic and acidic residues" evidence="6">
    <location>
        <begin position="7"/>
        <end position="21"/>
    </location>
</feature>
<reference evidence="8 9" key="1">
    <citation type="journal article" date="2021" name="Elife">
        <title>Chloroplast acquisition without the gene transfer in kleptoplastic sea slugs, Plakobranchus ocellatus.</title>
        <authorList>
            <person name="Maeda T."/>
            <person name="Takahashi S."/>
            <person name="Yoshida T."/>
            <person name="Shimamura S."/>
            <person name="Takaki Y."/>
            <person name="Nagai Y."/>
            <person name="Toyoda A."/>
            <person name="Suzuki Y."/>
            <person name="Arimoto A."/>
            <person name="Ishii H."/>
            <person name="Satoh N."/>
            <person name="Nishiyama T."/>
            <person name="Hasebe M."/>
            <person name="Maruyama T."/>
            <person name="Minagawa J."/>
            <person name="Obokata J."/>
            <person name="Shigenobu S."/>
        </authorList>
    </citation>
    <scope>NUCLEOTIDE SEQUENCE [LARGE SCALE GENOMIC DNA]</scope>
</reference>
<proteinExistence type="predicted"/>
<feature type="transmembrane region" description="Helical" evidence="7">
    <location>
        <begin position="169"/>
        <end position="189"/>
    </location>
</feature>
<organism evidence="8 9">
    <name type="scientific">Plakobranchus ocellatus</name>
    <dbReference type="NCBI Taxonomy" id="259542"/>
    <lineage>
        <taxon>Eukaryota</taxon>
        <taxon>Metazoa</taxon>
        <taxon>Spiralia</taxon>
        <taxon>Lophotrochozoa</taxon>
        <taxon>Mollusca</taxon>
        <taxon>Gastropoda</taxon>
        <taxon>Heterobranchia</taxon>
        <taxon>Euthyneura</taxon>
        <taxon>Panpulmonata</taxon>
        <taxon>Sacoglossa</taxon>
        <taxon>Placobranchoidea</taxon>
        <taxon>Plakobranchidae</taxon>
        <taxon>Plakobranchus</taxon>
    </lineage>
</organism>
<dbReference type="GO" id="GO:0016020">
    <property type="term" value="C:membrane"/>
    <property type="evidence" value="ECO:0007669"/>
    <property type="project" value="UniProtKB-SubCell"/>
</dbReference>
<feature type="region of interest" description="Disordered" evidence="6">
    <location>
        <begin position="1"/>
        <end position="27"/>
    </location>
</feature>
<keyword evidence="9" id="KW-1185">Reference proteome</keyword>
<evidence type="ECO:0000313" key="9">
    <source>
        <dbReference type="Proteomes" id="UP000735302"/>
    </source>
</evidence>
<evidence type="ECO:0000256" key="5">
    <source>
        <dbReference type="ARBA" id="ARBA00023170"/>
    </source>
</evidence>